<evidence type="ECO:0000313" key="2">
    <source>
        <dbReference type="EMBL" id="MYL16856.1"/>
    </source>
</evidence>
<dbReference type="InterPro" id="IPR058324">
    <property type="entry name" value="DUF8011"/>
</dbReference>
<protein>
    <submittedName>
        <fullName evidence="2">Uncharacterized protein</fullName>
    </submittedName>
</protein>
<sequence length="100" mass="10878">MVPYVSDVLFNEPQGRPSSLVQFGASVSFSCVFVYAWSVGEAGAVVPWVLFFIVGTALSALAESLPKTRRRAAGLLRLTAILVFVCFLATMFLAPEYIIE</sequence>
<proteinExistence type="predicted"/>
<dbReference type="EMBL" id="WMEO01000013">
    <property type="protein sequence ID" value="MYL16856.1"/>
    <property type="molecule type" value="Genomic_DNA"/>
</dbReference>
<comment type="caution">
    <text evidence="2">The sequence shown here is derived from an EMBL/GenBank/DDBJ whole genome shotgun (WGS) entry which is preliminary data.</text>
</comment>
<dbReference type="RefSeq" id="WP_159369105.1">
    <property type="nucleotide sequence ID" value="NZ_JAWMCG010000005.1"/>
</dbReference>
<keyword evidence="1" id="KW-0812">Transmembrane</keyword>
<evidence type="ECO:0000313" key="3">
    <source>
        <dbReference type="Proteomes" id="UP000460194"/>
    </source>
</evidence>
<gene>
    <name evidence="2" type="ORF">GLW36_09420</name>
</gene>
<evidence type="ECO:0000256" key="1">
    <source>
        <dbReference type="SAM" id="Phobius"/>
    </source>
</evidence>
<keyword evidence="1" id="KW-1133">Transmembrane helix</keyword>
<accession>A0A6B1IEU0</accession>
<feature type="transmembrane region" description="Helical" evidence="1">
    <location>
        <begin position="44"/>
        <end position="62"/>
    </location>
</feature>
<dbReference type="AlphaFoldDB" id="A0A6B1IEU0"/>
<feature type="transmembrane region" description="Helical" evidence="1">
    <location>
        <begin position="20"/>
        <end position="38"/>
    </location>
</feature>
<keyword evidence="1" id="KW-0472">Membrane</keyword>
<dbReference type="Proteomes" id="UP000460194">
    <property type="component" value="Unassembled WGS sequence"/>
</dbReference>
<feature type="transmembrane region" description="Helical" evidence="1">
    <location>
        <begin position="74"/>
        <end position="94"/>
    </location>
</feature>
<name>A0A6B1IEU0_9EURY</name>
<reference evidence="2 3" key="1">
    <citation type="submission" date="2019-11" db="EMBL/GenBank/DDBJ databases">
        <title>Genome sequences of 17 halophilic strains isolated from different environments.</title>
        <authorList>
            <person name="Furrow R.E."/>
        </authorList>
    </citation>
    <scope>NUCLEOTIDE SEQUENCE [LARGE SCALE GENOMIC DNA]</scope>
    <source>
        <strain evidence="2 3">22517_05_Cabo</strain>
    </source>
</reference>
<dbReference type="Pfam" id="PF26041">
    <property type="entry name" value="DUF8011"/>
    <property type="match status" value="1"/>
</dbReference>
<organism evidence="2 3">
    <name type="scientific">Halorubrum distributum</name>
    <dbReference type="NCBI Taxonomy" id="29283"/>
    <lineage>
        <taxon>Archaea</taxon>
        <taxon>Methanobacteriati</taxon>
        <taxon>Methanobacteriota</taxon>
        <taxon>Stenosarchaea group</taxon>
        <taxon>Halobacteria</taxon>
        <taxon>Halobacteriales</taxon>
        <taxon>Haloferacaceae</taxon>
        <taxon>Halorubrum</taxon>
        <taxon>Halorubrum distributum group</taxon>
    </lineage>
</organism>